<keyword evidence="3" id="KW-1185">Reference proteome</keyword>
<dbReference type="SUPFAM" id="SSF56672">
    <property type="entry name" value="DNA/RNA polymerases"/>
    <property type="match status" value="1"/>
</dbReference>
<evidence type="ECO:0000313" key="2">
    <source>
        <dbReference type="Ensembl" id="ENSLLEP00000019880.1"/>
    </source>
</evidence>
<dbReference type="Proteomes" id="UP000694569">
    <property type="component" value="Unplaced"/>
</dbReference>
<dbReference type="OrthoDB" id="9902985at2759"/>
<dbReference type="InterPro" id="IPR000477">
    <property type="entry name" value="RT_dom"/>
</dbReference>
<dbReference type="CDD" id="cd01650">
    <property type="entry name" value="RT_nLTR_like"/>
    <property type="match status" value="1"/>
</dbReference>
<dbReference type="AlphaFoldDB" id="A0A8C5PFS8"/>
<dbReference type="InterPro" id="IPR043502">
    <property type="entry name" value="DNA/RNA_pol_sf"/>
</dbReference>
<sequence length="756" mass="85849">MACRLQEPLIDFISPAQTGFQKGRHSVQNIRRSLAAIWASNEHQSSADLVLSCDADKAFDRISWAYLRRFFKYHFFGRSIRNVFEALYRSPAATVTTNGLNSNPFFLERGTRQGCPLSPLFFNLAIEPLIRILLARPDVEGIRVGNQEVRVVAFADDLLLFLSDPNRALPTLLDYLERFHIASGFKINFEKTLAIPLGRNCKALFANHLPFSWCEGGTFKYLGLMLPIDLRKLYEVTIPPLVNQLKTLLSSWTNLPLSYMGRISLIKMVAFPRLLNPIQMLPILIKKWDISSIHSLFNKFIWEGGRARIALHKLQLPYSLGGVNMPEMGSYNLAAQYCLVADWITGSSRFTDYNLDQAMASPFSVGALLHLSPAALPPTQRANPLLNVGRVAWCKDRKYLGLSWKTSIYQPLLRNPNFQNGSPVPAFWALARKGLFQIGQVLRLPSHTLLSYEALSDIIAPTYLHPMYYLQLSTFVSQQLRELGPRDFLNPLDSIMKVGPSTATFRQTLRPHHDWTTATTGIASWYLHSLPQQSPYSLIAATSRSRKQIPSAQYGEMFYKLLHGAYVAPARLALYNPLSSGRCLKCSQDRVDLFHCLWSCPRIKLFWNTIRRFGSRVLKLGMPASPDWALFNILSDQEAGPLSRTQKTLLGIIAASAKKAILGQWIEVHPPSFSMFYSRFYSIFRHDWAEASLYKEDKVGGFFGVWGPFIQHLPEESLSRIKKDFQFTEWFLLNSLMDPPLLPTSYSRALDSYLTV</sequence>
<reference evidence="2" key="1">
    <citation type="submission" date="2025-08" db="UniProtKB">
        <authorList>
            <consortium name="Ensembl"/>
        </authorList>
    </citation>
    <scope>IDENTIFICATION</scope>
</reference>
<name>A0A8C5PFS8_9ANUR</name>
<reference evidence="2" key="2">
    <citation type="submission" date="2025-09" db="UniProtKB">
        <authorList>
            <consortium name="Ensembl"/>
        </authorList>
    </citation>
    <scope>IDENTIFICATION</scope>
</reference>
<organism evidence="2 3">
    <name type="scientific">Leptobrachium leishanense</name>
    <name type="common">Leishan spiny toad</name>
    <dbReference type="NCBI Taxonomy" id="445787"/>
    <lineage>
        <taxon>Eukaryota</taxon>
        <taxon>Metazoa</taxon>
        <taxon>Chordata</taxon>
        <taxon>Craniata</taxon>
        <taxon>Vertebrata</taxon>
        <taxon>Euteleostomi</taxon>
        <taxon>Amphibia</taxon>
        <taxon>Batrachia</taxon>
        <taxon>Anura</taxon>
        <taxon>Pelobatoidea</taxon>
        <taxon>Megophryidae</taxon>
        <taxon>Leptobrachium</taxon>
    </lineage>
</organism>
<dbReference type="PROSITE" id="PS50878">
    <property type="entry name" value="RT_POL"/>
    <property type="match status" value="1"/>
</dbReference>
<dbReference type="Ensembl" id="ENSLLET00000020666.1">
    <property type="protein sequence ID" value="ENSLLEP00000019880.1"/>
    <property type="gene ID" value="ENSLLEG00000012621.1"/>
</dbReference>
<feature type="domain" description="Reverse transcriptase" evidence="1">
    <location>
        <begin position="1"/>
        <end position="226"/>
    </location>
</feature>
<evidence type="ECO:0000313" key="3">
    <source>
        <dbReference type="Proteomes" id="UP000694569"/>
    </source>
</evidence>
<dbReference type="Pfam" id="PF00078">
    <property type="entry name" value="RVT_1"/>
    <property type="match status" value="1"/>
</dbReference>
<proteinExistence type="predicted"/>
<dbReference type="PANTHER" id="PTHR31635:SF196">
    <property type="entry name" value="REVERSE TRANSCRIPTASE DOMAIN-CONTAINING PROTEIN-RELATED"/>
    <property type="match status" value="1"/>
</dbReference>
<accession>A0A8C5PFS8</accession>
<dbReference type="GeneTree" id="ENSGT00940000165023"/>
<protein>
    <recommendedName>
        <fullName evidence="1">Reverse transcriptase domain-containing protein</fullName>
    </recommendedName>
</protein>
<dbReference type="PANTHER" id="PTHR31635">
    <property type="entry name" value="REVERSE TRANSCRIPTASE DOMAIN-CONTAINING PROTEIN-RELATED"/>
    <property type="match status" value="1"/>
</dbReference>
<evidence type="ECO:0000259" key="1">
    <source>
        <dbReference type="PROSITE" id="PS50878"/>
    </source>
</evidence>